<feature type="domain" description="Fibronectin type-III" evidence="2">
    <location>
        <begin position="6"/>
        <end position="80"/>
    </location>
</feature>
<evidence type="ECO:0000256" key="1">
    <source>
        <dbReference type="SAM" id="MobiDB-lite"/>
    </source>
</evidence>
<dbReference type="Ensembl" id="ENSBJAT00000008894.1">
    <property type="protein sequence ID" value="ENSBJAP00000008642.1"/>
    <property type="gene ID" value="ENSBJAG00000005976.1"/>
</dbReference>
<evidence type="ECO:0000259" key="2">
    <source>
        <dbReference type="Pfam" id="PF01108"/>
    </source>
</evidence>
<dbReference type="InterPro" id="IPR013783">
    <property type="entry name" value="Ig-like_fold"/>
</dbReference>
<dbReference type="SUPFAM" id="SSF49265">
    <property type="entry name" value="Fibronectin type III"/>
    <property type="match status" value="2"/>
</dbReference>
<dbReference type="InterPro" id="IPR050650">
    <property type="entry name" value="Type-II_Cytokine-TF_Rcpt"/>
</dbReference>
<dbReference type="Pfam" id="PF01108">
    <property type="entry name" value="Tissue_fac"/>
    <property type="match status" value="1"/>
</dbReference>
<reference evidence="4" key="2">
    <citation type="submission" date="2025-09" db="UniProtKB">
        <authorList>
            <consortium name="Ensembl"/>
        </authorList>
    </citation>
    <scope>IDENTIFICATION</scope>
</reference>
<feature type="compositionally biased region" description="Polar residues" evidence="1">
    <location>
        <begin position="336"/>
        <end position="347"/>
    </location>
</feature>
<evidence type="ECO:0000313" key="4">
    <source>
        <dbReference type="Ensembl" id="ENSBJAP00000008642.1"/>
    </source>
</evidence>
<sequence length="479" mass="54145">IKLIIRYWPPHNLQMQSYNFQHILSWQAKSDPTVPTYYRVLYTDRRNWKTAKQCSDITQLSCNLTDDFKDIFAYYSVLVQRFTGTEVLNSSVLHFMPLSDTFLGPPEVNISSCLNCISVTIKLPTSHARKNEKLQSLIDIYKELDYGITLKTLDREHKRPREKTTEEIFTTVIEELYPNRNYCVSVMVSASLNKHSIPSAWKCVTADSVAQQDYHTVGIAGAICFSLMVAGALKCMHAGGYILQKKSLPRTLVFIRTLAYSPWTFESEEIASVEIIYKEVKKKANESIGGISDEDDSDDSDSDAISNHDYTRRGIISRVPHSSDTTNVFVQYSTNSTCDNSSSQASENPDADPEDFEEHEMDIEEDNTSSELLNPFSEVNCNYSSRQRNSACFTINLKTVLLGTSEENVDSSAALLSSQEGPVDWQCTCDFEAKLDNTESVQKPHCPSSSHEWQNSSCSSDESDSSDSDMDQKTEYIRR</sequence>
<dbReference type="GO" id="GO:0042018">
    <property type="term" value="F:interleukin-22 receptor activity"/>
    <property type="evidence" value="ECO:0007669"/>
    <property type="project" value="TreeGrafter"/>
</dbReference>
<dbReference type="Pfam" id="PF09294">
    <property type="entry name" value="Interfer-bind"/>
    <property type="match status" value="1"/>
</dbReference>
<feature type="region of interest" description="Disordered" evidence="1">
    <location>
        <begin position="440"/>
        <end position="479"/>
    </location>
</feature>
<dbReference type="InterPro" id="IPR036116">
    <property type="entry name" value="FN3_sf"/>
</dbReference>
<feature type="region of interest" description="Disordered" evidence="1">
    <location>
        <begin position="287"/>
        <end position="307"/>
    </location>
</feature>
<name>A0A8C0AXR1_9AVES</name>
<evidence type="ECO:0008006" key="6">
    <source>
        <dbReference type="Google" id="ProtNLM"/>
    </source>
</evidence>
<feature type="region of interest" description="Disordered" evidence="1">
    <location>
        <begin position="336"/>
        <end position="369"/>
    </location>
</feature>
<dbReference type="PANTHER" id="PTHR20859:SF84">
    <property type="entry name" value="INTERFERON ALPHA_BETA RECEPTOR 2"/>
    <property type="match status" value="1"/>
</dbReference>
<reference evidence="4" key="1">
    <citation type="submission" date="2025-08" db="UniProtKB">
        <authorList>
            <consortium name="Ensembl"/>
        </authorList>
    </citation>
    <scope>IDENTIFICATION</scope>
</reference>
<dbReference type="AlphaFoldDB" id="A0A8C0AXR1"/>
<dbReference type="Proteomes" id="UP000694555">
    <property type="component" value="Unplaced"/>
</dbReference>
<feature type="compositionally biased region" description="Acidic residues" evidence="1">
    <location>
        <begin position="349"/>
        <end position="368"/>
    </location>
</feature>
<dbReference type="PANTHER" id="PTHR20859">
    <property type="entry name" value="INTERFERON/INTERLEUKIN RECEPTOR"/>
    <property type="match status" value="1"/>
</dbReference>
<proteinExistence type="predicted"/>
<feature type="domain" description="Interferon/interleukin receptor" evidence="3">
    <location>
        <begin position="102"/>
        <end position="205"/>
    </location>
</feature>
<protein>
    <recommendedName>
        <fullName evidence="6">Interferon alpha/beta receptor 2</fullName>
    </recommendedName>
</protein>
<dbReference type="InterPro" id="IPR015373">
    <property type="entry name" value="Interferon/interleukin_rcp_dom"/>
</dbReference>
<feature type="compositionally biased region" description="Basic and acidic residues" evidence="1">
    <location>
        <begin position="470"/>
        <end position="479"/>
    </location>
</feature>
<evidence type="ECO:0000313" key="5">
    <source>
        <dbReference type="Proteomes" id="UP000694555"/>
    </source>
</evidence>
<dbReference type="GO" id="GO:0005886">
    <property type="term" value="C:plasma membrane"/>
    <property type="evidence" value="ECO:0007669"/>
    <property type="project" value="TreeGrafter"/>
</dbReference>
<organism evidence="4 5">
    <name type="scientific">Buteo japonicus</name>
    <dbReference type="NCBI Taxonomy" id="224669"/>
    <lineage>
        <taxon>Eukaryota</taxon>
        <taxon>Metazoa</taxon>
        <taxon>Chordata</taxon>
        <taxon>Craniata</taxon>
        <taxon>Vertebrata</taxon>
        <taxon>Euteleostomi</taxon>
        <taxon>Archelosauria</taxon>
        <taxon>Archosauria</taxon>
        <taxon>Dinosauria</taxon>
        <taxon>Saurischia</taxon>
        <taxon>Theropoda</taxon>
        <taxon>Coelurosauria</taxon>
        <taxon>Aves</taxon>
        <taxon>Neognathae</taxon>
        <taxon>Neoaves</taxon>
        <taxon>Telluraves</taxon>
        <taxon>Accipitrimorphae</taxon>
        <taxon>Accipitriformes</taxon>
        <taxon>Accipitridae</taxon>
        <taxon>Accipitrinae</taxon>
        <taxon>Buteo</taxon>
    </lineage>
</organism>
<keyword evidence="5" id="KW-1185">Reference proteome</keyword>
<dbReference type="InterPro" id="IPR003961">
    <property type="entry name" value="FN3_dom"/>
</dbReference>
<accession>A0A8C0AXR1</accession>
<dbReference type="Gene3D" id="2.60.40.10">
    <property type="entry name" value="Immunoglobulins"/>
    <property type="match status" value="2"/>
</dbReference>
<evidence type="ECO:0000259" key="3">
    <source>
        <dbReference type="Pfam" id="PF09294"/>
    </source>
</evidence>
<feature type="compositionally biased region" description="Acidic residues" evidence="1">
    <location>
        <begin position="292"/>
        <end position="302"/>
    </location>
</feature>